<feature type="region of interest" description="Disordered" evidence="1">
    <location>
        <begin position="1"/>
        <end position="23"/>
    </location>
</feature>
<reference evidence="2 3" key="1">
    <citation type="submission" date="2019-06" db="EMBL/GenBank/DDBJ databases">
        <title>Persicimonas caeni gen. nov., sp. nov., a predatory bacterium isolated from solar saltern.</title>
        <authorList>
            <person name="Wang S."/>
        </authorList>
    </citation>
    <scope>NUCLEOTIDE SEQUENCE [LARGE SCALE GENOMIC DNA]</scope>
    <source>
        <strain evidence="2 3">YN101</strain>
    </source>
</reference>
<proteinExistence type="predicted"/>
<evidence type="ECO:0000313" key="2">
    <source>
        <dbReference type="EMBL" id="QDG54960.1"/>
    </source>
</evidence>
<sequence>MSTGETSYRPQQSDSRRKTSIGHQASRLPSDFFVWAALASVAGSAYLRAVGEGEKSLFVGQWAPTFLAFGVYNKIIRRLDLGR</sequence>
<name>A0A4Y6Q3D6_PERCE</name>
<organism evidence="2 3">
    <name type="scientific">Persicimonas caeni</name>
    <dbReference type="NCBI Taxonomy" id="2292766"/>
    <lineage>
        <taxon>Bacteria</taxon>
        <taxon>Deltaproteobacteria</taxon>
        <taxon>Bradymonadales</taxon>
        <taxon>Bradymonadaceae</taxon>
        <taxon>Persicimonas</taxon>
    </lineage>
</organism>
<feature type="compositionally biased region" description="Polar residues" evidence="1">
    <location>
        <begin position="1"/>
        <end position="13"/>
    </location>
</feature>
<evidence type="ECO:0000313" key="3">
    <source>
        <dbReference type="Proteomes" id="UP000315995"/>
    </source>
</evidence>
<keyword evidence="3" id="KW-1185">Reference proteome</keyword>
<dbReference type="AlphaFoldDB" id="A0A4Y6Q3D6"/>
<accession>A0A4Y6Q3D6</accession>
<protein>
    <submittedName>
        <fullName evidence="2">Uncharacterized protein</fullName>
    </submittedName>
</protein>
<accession>A0A5B8YDZ4</accession>
<gene>
    <name evidence="2" type="ORF">FIV42_24760</name>
</gene>
<evidence type="ECO:0000256" key="1">
    <source>
        <dbReference type="SAM" id="MobiDB-lite"/>
    </source>
</evidence>
<dbReference type="EMBL" id="CP041186">
    <property type="protein sequence ID" value="QDG54960.1"/>
    <property type="molecule type" value="Genomic_DNA"/>
</dbReference>
<dbReference type="Proteomes" id="UP000315995">
    <property type="component" value="Chromosome"/>
</dbReference>
<dbReference type="OrthoDB" id="288286at2"/>